<organism evidence="8 9">
    <name type="scientific">Spirodela intermedia</name>
    <name type="common">Intermediate duckweed</name>
    <dbReference type="NCBI Taxonomy" id="51605"/>
    <lineage>
        <taxon>Eukaryota</taxon>
        <taxon>Viridiplantae</taxon>
        <taxon>Streptophyta</taxon>
        <taxon>Embryophyta</taxon>
        <taxon>Tracheophyta</taxon>
        <taxon>Spermatophyta</taxon>
        <taxon>Magnoliopsida</taxon>
        <taxon>Liliopsida</taxon>
        <taxon>Araceae</taxon>
        <taxon>Lemnoideae</taxon>
        <taxon>Spirodela</taxon>
    </lineage>
</organism>
<accession>A0A7I8K893</accession>
<gene>
    <name evidence="8" type="ORF">SI8410_03004590</name>
</gene>
<evidence type="ECO:0000256" key="5">
    <source>
        <dbReference type="ARBA" id="ARBA00023212"/>
    </source>
</evidence>
<dbReference type="GO" id="GO:0005739">
    <property type="term" value="C:mitochondrion"/>
    <property type="evidence" value="ECO:0007669"/>
    <property type="project" value="UniProtKB-SubCell"/>
</dbReference>
<evidence type="ECO:0000313" key="9">
    <source>
        <dbReference type="Proteomes" id="UP000663760"/>
    </source>
</evidence>
<dbReference type="InterPro" id="IPR049942">
    <property type="entry name" value="DML1/Misato"/>
</dbReference>
<dbReference type="PANTHER" id="PTHR13391">
    <property type="entry name" value="MITOCHONDRIAL DISTRIBUTION REGULATOR MISATO"/>
    <property type="match status" value="1"/>
</dbReference>
<dbReference type="GO" id="GO:0005856">
    <property type="term" value="C:cytoskeleton"/>
    <property type="evidence" value="ECO:0007669"/>
    <property type="project" value="UniProtKB-SubCell"/>
</dbReference>
<keyword evidence="5" id="KW-0963">Cytoplasm</keyword>
<dbReference type="OrthoDB" id="271881at2759"/>
<dbReference type="SUPFAM" id="SSF52490">
    <property type="entry name" value="Tubulin nucleotide-binding domain-like"/>
    <property type="match status" value="1"/>
</dbReference>
<dbReference type="InterPro" id="IPR019605">
    <property type="entry name" value="Misato_II_tubulin-like"/>
</dbReference>
<dbReference type="PROSITE" id="PS00228">
    <property type="entry name" value="TUBULIN_B_AUTOREG"/>
    <property type="match status" value="1"/>
</dbReference>
<comment type="subcellular location">
    <subcellularLocation>
        <location evidence="2">Cytoplasm</location>
        <location evidence="2">Cytoskeleton</location>
    </subcellularLocation>
    <subcellularLocation>
        <location evidence="1">Mitochondrion</location>
    </subcellularLocation>
</comment>
<keyword evidence="9" id="KW-1185">Reference proteome</keyword>
<reference evidence="8" key="1">
    <citation type="submission" date="2020-02" db="EMBL/GenBank/DDBJ databases">
        <authorList>
            <person name="Scholz U."/>
            <person name="Mascher M."/>
            <person name="Fiebig A."/>
        </authorList>
    </citation>
    <scope>NUCLEOTIDE SEQUENCE</scope>
</reference>
<dbReference type="CDD" id="cd06060">
    <property type="entry name" value="misato"/>
    <property type="match status" value="1"/>
</dbReference>
<evidence type="ECO:0000256" key="2">
    <source>
        <dbReference type="ARBA" id="ARBA00004245"/>
    </source>
</evidence>
<dbReference type="Gene3D" id="3.40.50.1440">
    <property type="entry name" value="Tubulin/FtsZ, GTPase domain"/>
    <property type="match status" value="1"/>
</dbReference>
<protein>
    <submittedName>
        <fullName evidence="8">Uncharacterized protein</fullName>
    </submittedName>
</protein>
<evidence type="ECO:0000259" key="7">
    <source>
        <dbReference type="Pfam" id="PF14881"/>
    </source>
</evidence>
<dbReference type="Proteomes" id="UP000663760">
    <property type="component" value="Chromosome 3"/>
</dbReference>
<dbReference type="InterPro" id="IPR029209">
    <property type="entry name" value="DML1/Misato_tubulin"/>
</dbReference>
<keyword evidence="4" id="KW-0496">Mitochondrion</keyword>
<dbReference type="AlphaFoldDB" id="A0A7I8K893"/>
<name>A0A7I8K893_SPIIN</name>
<dbReference type="PANTHER" id="PTHR13391:SF0">
    <property type="entry name" value="PROTEIN MISATO HOMOLOG 1"/>
    <property type="match status" value="1"/>
</dbReference>
<dbReference type="GO" id="GO:0007005">
    <property type="term" value="P:mitochondrion organization"/>
    <property type="evidence" value="ECO:0007669"/>
    <property type="project" value="InterPro"/>
</dbReference>
<dbReference type="Pfam" id="PF10644">
    <property type="entry name" value="Misat_Tub_SegII"/>
    <property type="match status" value="1"/>
</dbReference>
<comment type="similarity">
    <text evidence="3">Belongs to the misato family.</text>
</comment>
<evidence type="ECO:0000256" key="3">
    <source>
        <dbReference type="ARBA" id="ARBA00008507"/>
    </source>
</evidence>
<evidence type="ECO:0000313" key="8">
    <source>
        <dbReference type="EMBL" id="CAA7393898.1"/>
    </source>
</evidence>
<dbReference type="InterPro" id="IPR013838">
    <property type="entry name" value="Beta-tubulin_BS"/>
</dbReference>
<feature type="domain" description="DML1/Misato tubulin" evidence="7">
    <location>
        <begin position="156"/>
        <end position="335"/>
    </location>
</feature>
<evidence type="ECO:0000256" key="4">
    <source>
        <dbReference type="ARBA" id="ARBA00023128"/>
    </source>
</evidence>
<evidence type="ECO:0000256" key="1">
    <source>
        <dbReference type="ARBA" id="ARBA00004173"/>
    </source>
</evidence>
<dbReference type="InterPro" id="IPR036525">
    <property type="entry name" value="Tubulin/FtsZ_GTPase_sf"/>
</dbReference>
<dbReference type="EMBL" id="LR746266">
    <property type="protein sequence ID" value="CAA7393898.1"/>
    <property type="molecule type" value="Genomic_DNA"/>
</dbReference>
<dbReference type="Pfam" id="PF14881">
    <property type="entry name" value="Tubulin_3"/>
    <property type="match status" value="1"/>
</dbReference>
<feature type="domain" description="Misato Segment II tubulin-like" evidence="6">
    <location>
        <begin position="2"/>
        <end position="121"/>
    </location>
</feature>
<evidence type="ECO:0000259" key="6">
    <source>
        <dbReference type="Pfam" id="PF10644"/>
    </source>
</evidence>
<sequence length="575" mass="62028">MREIVTLQVGGFANFIGSHFWNFQDELLGLADDAYGDPIYRSPSLDMDVLYRSGETQQGNLTYTPRLISIGFQGSLGSLSPSGSSSNEIPSSDPSDIITWVGGVSKRVSEPHKKNLFLQSLCEEQTTDNASASYGSKSGDESLIIEDKELTESLENDVNFWTDFSKVHYHHRTFYELHGSWGTVQEFDNYGIGKQLFSGSLQAEEISDRLRFFVEECDHIQGIQCIVDDSGGFSGVAADLLEHVADEYPNKPVLLYSARGPYSKATSKRESVKRALHDAVSLSMLSSFCRLMVPIGLPSLSSSQVSAFLRVDDSKPFHCSAVYAASMHSISLPFRMDPLGPASNSSGHVSGAVDIAELAHMLSGQTWQNRVAILDAAMPAPALNGYGTGRGSFQRSLHPLTPETAADVEDPQAVESLVVHGALSSGGQRASISEATSSICSGYDEGGSTRPRFFHISVALCPLPIPLPFPSIFGPLVDRHGGMVGGGGNQQRRRGALEVSSIPMAARLRSTAAVLPFVQRRSDDFRRLGVQRGSAGARLLSEWGLAMDEAEDVGEALSKMATALNPHPDLSSDSD</sequence>
<keyword evidence="5" id="KW-0206">Cytoskeleton</keyword>
<proteinExistence type="inferred from homology"/>